<gene>
    <name evidence="1" type="ORF">ISN44_Un143g000310</name>
</gene>
<evidence type="ECO:0000313" key="1">
    <source>
        <dbReference type="EMBL" id="KAG7529341.1"/>
    </source>
</evidence>
<keyword evidence="2" id="KW-1185">Reference proteome</keyword>
<dbReference type="AlphaFoldDB" id="A0A8T1XCE1"/>
<name>A0A8T1XCE1_ARASU</name>
<reference evidence="1 2" key="1">
    <citation type="submission" date="2020-12" db="EMBL/GenBank/DDBJ databases">
        <title>Concerted genomic and epigenomic changes stabilize Arabidopsis allopolyploids.</title>
        <authorList>
            <person name="Chen Z."/>
        </authorList>
    </citation>
    <scope>NUCLEOTIDE SEQUENCE [LARGE SCALE GENOMIC DNA]</scope>
    <source>
        <strain evidence="1">As9502</strain>
        <tissue evidence="1">Leaf</tissue>
    </source>
</reference>
<comment type="caution">
    <text evidence="1">The sequence shown here is derived from an EMBL/GenBank/DDBJ whole genome shotgun (WGS) entry which is preliminary data.</text>
</comment>
<feature type="non-terminal residue" evidence="1">
    <location>
        <position position="1"/>
    </location>
</feature>
<protein>
    <submittedName>
        <fullName evidence="1">Uncharacterized protein</fullName>
    </submittedName>
</protein>
<dbReference type="Proteomes" id="UP000694251">
    <property type="component" value="Unassembled WGS sequence"/>
</dbReference>
<accession>A0A8T1XCE1</accession>
<proteinExistence type="predicted"/>
<organism evidence="1 2">
    <name type="scientific">Arabidopsis suecica</name>
    <name type="common">Swedish thale-cress</name>
    <name type="synonym">Cardaminopsis suecica</name>
    <dbReference type="NCBI Taxonomy" id="45249"/>
    <lineage>
        <taxon>Eukaryota</taxon>
        <taxon>Viridiplantae</taxon>
        <taxon>Streptophyta</taxon>
        <taxon>Embryophyta</taxon>
        <taxon>Tracheophyta</taxon>
        <taxon>Spermatophyta</taxon>
        <taxon>Magnoliopsida</taxon>
        <taxon>eudicotyledons</taxon>
        <taxon>Gunneridae</taxon>
        <taxon>Pentapetalae</taxon>
        <taxon>rosids</taxon>
        <taxon>malvids</taxon>
        <taxon>Brassicales</taxon>
        <taxon>Brassicaceae</taxon>
        <taxon>Camelineae</taxon>
        <taxon>Arabidopsis</taxon>
    </lineage>
</organism>
<evidence type="ECO:0000313" key="2">
    <source>
        <dbReference type="Proteomes" id="UP000694251"/>
    </source>
</evidence>
<dbReference type="EMBL" id="JAEFBJ010000143">
    <property type="protein sequence ID" value="KAG7529341.1"/>
    <property type="molecule type" value="Genomic_DNA"/>
</dbReference>
<sequence length="74" mass="8411">SPSLLAYVMVGLPTRTRPPECLLVLVLDEAKPIHTIYDRRRKDPHLFNSAWASLIEDWRGTLVTRLKGEVGRKG</sequence>
<feature type="non-terminal residue" evidence="1">
    <location>
        <position position="74"/>
    </location>
</feature>
<geneLocation type="mitochondrion" evidence="1"/>
<keyword evidence="1" id="KW-0496">Mitochondrion</keyword>